<dbReference type="Proteomes" id="UP000275408">
    <property type="component" value="Unassembled WGS sequence"/>
</dbReference>
<comment type="caution">
    <text evidence="3">The sequence shown here is derived from an EMBL/GenBank/DDBJ whole genome shotgun (WGS) entry which is preliminary data.</text>
</comment>
<evidence type="ECO:0000256" key="1">
    <source>
        <dbReference type="SAM" id="MobiDB-lite"/>
    </source>
</evidence>
<dbReference type="InterPro" id="IPR016135">
    <property type="entry name" value="UBQ-conjugating_enzyme/RWD"/>
</dbReference>
<reference evidence="3 4" key="1">
    <citation type="journal article" date="2018" name="Sci. Rep.">
        <title>Comparative analysis of the Pocillopora damicornis genome highlights role of immune system in coral evolution.</title>
        <authorList>
            <person name="Cunning R."/>
            <person name="Bay R.A."/>
            <person name="Gillette P."/>
            <person name="Baker A.C."/>
            <person name="Traylor-Knowles N."/>
        </authorList>
    </citation>
    <scope>NUCLEOTIDE SEQUENCE [LARGE SCALE GENOMIC DNA]</scope>
    <source>
        <strain evidence="3">RSMAS</strain>
        <tissue evidence="3">Whole animal</tissue>
    </source>
</reference>
<feature type="non-terminal residue" evidence="3">
    <location>
        <position position="115"/>
    </location>
</feature>
<dbReference type="AlphaFoldDB" id="A0A3M6UNX7"/>
<sequence>MITLAKKIKEERDKKEKGDHGTGNTKSGRTSIRDKLLTKEVTELEENVPESCQVDFKDPNILHEFTLTVTPGEGYWKDGIFIFHILIPEEYNIKDLLNFDDPLNVEASELYFKNK</sequence>
<dbReference type="Gene3D" id="3.10.110.10">
    <property type="entry name" value="Ubiquitin Conjugating Enzyme"/>
    <property type="match status" value="1"/>
</dbReference>
<accession>A0A3M6UNX7</accession>
<dbReference type="STRING" id="46731.A0A3M6UNX7"/>
<evidence type="ECO:0000313" key="4">
    <source>
        <dbReference type="Proteomes" id="UP000275408"/>
    </source>
</evidence>
<keyword evidence="4" id="KW-1185">Reference proteome</keyword>
<gene>
    <name evidence="3" type="ORF">pdam_00019122</name>
</gene>
<organism evidence="3 4">
    <name type="scientific">Pocillopora damicornis</name>
    <name type="common">Cauliflower coral</name>
    <name type="synonym">Millepora damicornis</name>
    <dbReference type="NCBI Taxonomy" id="46731"/>
    <lineage>
        <taxon>Eukaryota</taxon>
        <taxon>Metazoa</taxon>
        <taxon>Cnidaria</taxon>
        <taxon>Anthozoa</taxon>
        <taxon>Hexacorallia</taxon>
        <taxon>Scleractinia</taxon>
        <taxon>Astrocoeniina</taxon>
        <taxon>Pocilloporidae</taxon>
        <taxon>Pocillopora</taxon>
    </lineage>
</organism>
<dbReference type="OrthoDB" id="10249039at2759"/>
<proteinExistence type="predicted"/>
<dbReference type="SUPFAM" id="SSF54495">
    <property type="entry name" value="UBC-like"/>
    <property type="match status" value="1"/>
</dbReference>
<protein>
    <recommendedName>
        <fullName evidence="2">UBC core domain-containing protein</fullName>
    </recommendedName>
</protein>
<feature type="compositionally biased region" description="Basic and acidic residues" evidence="1">
    <location>
        <begin position="7"/>
        <end position="20"/>
    </location>
</feature>
<dbReference type="PROSITE" id="PS50127">
    <property type="entry name" value="UBC_2"/>
    <property type="match status" value="1"/>
</dbReference>
<dbReference type="EMBL" id="RCHS01001075">
    <property type="protein sequence ID" value="RMX55342.1"/>
    <property type="molecule type" value="Genomic_DNA"/>
</dbReference>
<name>A0A3M6UNX7_POCDA</name>
<feature type="region of interest" description="Disordered" evidence="1">
    <location>
        <begin position="1"/>
        <end position="31"/>
    </location>
</feature>
<evidence type="ECO:0000313" key="3">
    <source>
        <dbReference type="EMBL" id="RMX55342.1"/>
    </source>
</evidence>
<dbReference type="InterPro" id="IPR000608">
    <property type="entry name" value="UBC"/>
</dbReference>
<evidence type="ECO:0000259" key="2">
    <source>
        <dbReference type="PROSITE" id="PS50127"/>
    </source>
</evidence>
<feature type="domain" description="UBC core" evidence="2">
    <location>
        <begin position="32"/>
        <end position="115"/>
    </location>
</feature>